<keyword evidence="3" id="KW-1133">Transmembrane helix</keyword>
<protein>
    <submittedName>
        <fullName evidence="5">Uncharacterized membrane protein</fullName>
    </submittedName>
</protein>
<proteinExistence type="predicted"/>
<sequence length="120" mass="12409">MRLPAPATWLAAALGGSGVLHLVRPRTYEWLVPPELGDARSWVLGSGVAEVATAALLAAPPTRRAGGWAAAGLLASFVPAHLHHLRIARGRPALLAAGVLRLPLQAPMIGAALRVARGRA</sequence>
<evidence type="ECO:0000256" key="3">
    <source>
        <dbReference type="ARBA" id="ARBA00022989"/>
    </source>
</evidence>
<evidence type="ECO:0000256" key="4">
    <source>
        <dbReference type="ARBA" id="ARBA00023136"/>
    </source>
</evidence>
<dbReference type="PANTHER" id="PTHR36974:SF1">
    <property type="entry name" value="DOXX FAMILY MEMBRANE PROTEIN"/>
    <property type="match status" value="1"/>
</dbReference>
<keyword evidence="4" id="KW-0472">Membrane</keyword>
<organism evidence="5 6">
    <name type="scientific">Geodermatophilus nigrescens</name>
    <dbReference type="NCBI Taxonomy" id="1070870"/>
    <lineage>
        <taxon>Bacteria</taxon>
        <taxon>Bacillati</taxon>
        <taxon>Actinomycetota</taxon>
        <taxon>Actinomycetes</taxon>
        <taxon>Geodermatophilales</taxon>
        <taxon>Geodermatophilaceae</taxon>
        <taxon>Geodermatophilus</taxon>
    </lineage>
</organism>
<dbReference type="AlphaFoldDB" id="A0A1M5G2I7"/>
<dbReference type="InterPro" id="IPR032808">
    <property type="entry name" value="DoxX"/>
</dbReference>
<keyword evidence="2" id="KW-0812">Transmembrane</keyword>
<dbReference type="RefSeq" id="WP_073419359.1">
    <property type="nucleotide sequence ID" value="NZ_FQVX01000001.1"/>
</dbReference>
<evidence type="ECO:0000313" key="5">
    <source>
        <dbReference type="EMBL" id="SHF97854.1"/>
    </source>
</evidence>
<gene>
    <name evidence="5" type="ORF">SAMN05444351_1514</name>
</gene>
<evidence type="ECO:0000256" key="2">
    <source>
        <dbReference type="ARBA" id="ARBA00022692"/>
    </source>
</evidence>
<evidence type="ECO:0000256" key="1">
    <source>
        <dbReference type="ARBA" id="ARBA00004141"/>
    </source>
</evidence>
<dbReference type="EMBL" id="FQVX01000001">
    <property type="protein sequence ID" value="SHF97854.1"/>
    <property type="molecule type" value="Genomic_DNA"/>
</dbReference>
<name>A0A1M5G2I7_9ACTN</name>
<accession>A0A1M5G2I7</accession>
<dbReference type="GO" id="GO:0016020">
    <property type="term" value="C:membrane"/>
    <property type="evidence" value="ECO:0007669"/>
    <property type="project" value="UniProtKB-SubCell"/>
</dbReference>
<dbReference type="PANTHER" id="PTHR36974">
    <property type="entry name" value="MEMBRANE PROTEIN-RELATED"/>
    <property type="match status" value="1"/>
</dbReference>
<dbReference type="Pfam" id="PF13564">
    <property type="entry name" value="DoxX_2"/>
    <property type="match status" value="1"/>
</dbReference>
<dbReference type="OrthoDB" id="3267646at2"/>
<evidence type="ECO:0000313" key="6">
    <source>
        <dbReference type="Proteomes" id="UP000184471"/>
    </source>
</evidence>
<reference evidence="5 6" key="1">
    <citation type="submission" date="2016-11" db="EMBL/GenBank/DDBJ databases">
        <authorList>
            <person name="Jaros S."/>
            <person name="Januszkiewicz K."/>
            <person name="Wedrychowicz H."/>
        </authorList>
    </citation>
    <scope>NUCLEOTIDE SEQUENCE [LARGE SCALE GENOMIC DNA]</scope>
    <source>
        <strain evidence="5 6">DSM 45408</strain>
    </source>
</reference>
<keyword evidence="6" id="KW-1185">Reference proteome</keyword>
<comment type="subcellular location">
    <subcellularLocation>
        <location evidence="1">Membrane</location>
        <topology evidence="1">Multi-pass membrane protein</topology>
    </subcellularLocation>
</comment>
<dbReference type="Proteomes" id="UP000184471">
    <property type="component" value="Unassembled WGS sequence"/>
</dbReference>
<dbReference type="STRING" id="1070870.SAMN05444351_1514"/>